<evidence type="ECO:0000313" key="3">
    <source>
        <dbReference type="Proteomes" id="UP001642260"/>
    </source>
</evidence>
<dbReference type="AlphaFoldDB" id="A0ABC8KFQ7"/>
<keyword evidence="1" id="KW-0472">Membrane</keyword>
<sequence>MPKKMMMFLGLGAFILGAILFLIYLFWRLFYRAKRGVTCAEPRPDALPGPKFNSVEEFDIKGKTSSSDSY</sequence>
<evidence type="ECO:0008006" key="4">
    <source>
        <dbReference type="Google" id="ProtNLM"/>
    </source>
</evidence>
<gene>
    <name evidence="2" type="ORF">ERUC_LOCUS23306</name>
</gene>
<feature type="transmembrane region" description="Helical" evidence="1">
    <location>
        <begin position="6"/>
        <end position="27"/>
    </location>
</feature>
<evidence type="ECO:0000313" key="2">
    <source>
        <dbReference type="EMBL" id="CAH8357551.1"/>
    </source>
</evidence>
<reference evidence="2 3" key="1">
    <citation type="submission" date="2022-03" db="EMBL/GenBank/DDBJ databases">
        <authorList>
            <person name="Macdonald S."/>
            <person name="Ahmed S."/>
            <person name="Newling K."/>
        </authorList>
    </citation>
    <scope>NUCLEOTIDE SEQUENCE [LARGE SCALE GENOMIC DNA]</scope>
</reference>
<protein>
    <recommendedName>
        <fullName evidence="4">ATP synthase F0 subunit 8</fullName>
    </recommendedName>
</protein>
<organism evidence="2 3">
    <name type="scientific">Eruca vesicaria subsp. sativa</name>
    <name type="common">Garden rocket</name>
    <name type="synonym">Eruca sativa</name>
    <dbReference type="NCBI Taxonomy" id="29727"/>
    <lineage>
        <taxon>Eukaryota</taxon>
        <taxon>Viridiplantae</taxon>
        <taxon>Streptophyta</taxon>
        <taxon>Embryophyta</taxon>
        <taxon>Tracheophyta</taxon>
        <taxon>Spermatophyta</taxon>
        <taxon>Magnoliopsida</taxon>
        <taxon>eudicotyledons</taxon>
        <taxon>Gunneridae</taxon>
        <taxon>Pentapetalae</taxon>
        <taxon>rosids</taxon>
        <taxon>malvids</taxon>
        <taxon>Brassicales</taxon>
        <taxon>Brassicaceae</taxon>
        <taxon>Brassiceae</taxon>
        <taxon>Eruca</taxon>
    </lineage>
</organism>
<evidence type="ECO:0000256" key="1">
    <source>
        <dbReference type="SAM" id="Phobius"/>
    </source>
</evidence>
<dbReference type="EMBL" id="CAKOAT010233821">
    <property type="protein sequence ID" value="CAH8357551.1"/>
    <property type="molecule type" value="Genomic_DNA"/>
</dbReference>
<proteinExistence type="predicted"/>
<name>A0ABC8KFQ7_ERUVS</name>
<keyword evidence="3" id="KW-1185">Reference proteome</keyword>
<keyword evidence="1" id="KW-0812">Transmembrane</keyword>
<dbReference type="Proteomes" id="UP001642260">
    <property type="component" value="Unassembled WGS sequence"/>
</dbReference>
<accession>A0ABC8KFQ7</accession>
<comment type="caution">
    <text evidence="2">The sequence shown here is derived from an EMBL/GenBank/DDBJ whole genome shotgun (WGS) entry which is preliminary data.</text>
</comment>
<keyword evidence="1" id="KW-1133">Transmembrane helix</keyword>